<dbReference type="KEGG" id="aaco:K1I37_16640"/>
<name>T0CGP6_ALIAG</name>
<sequence>MRSFISASEASELAVKHMAALIHAEPHEGKWVIDECRLSAFFHDSDWYPEGLKFTINGDIPLVYRAVVQYKSPGRLSKHEVTMIISVDAETGAFRGYQPV</sequence>
<dbReference type="RefSeq" id="WP_021295353.1">
    <property type="nucleotide sequence ID" value="NZ_AURB01000059.1"/>
</dbReference>
<organism evidence="1 2">
    <name type="scientific">Alicyclobacillus acidoterrestris (strain ATCC 49025 / DSM 3922 / CIP 106132 / NCIMB 13137 / GD3B)</name>
    <dbReference type="NCBI Taxonomy" id="1356854"/>
    <lineage>
        <taxon>Bacteria</taxon>
        <taxon>Bacillati</taxon>
        <taxon>Bacillota</taxon>
        <taxon>Bacilli</taxon>
        <taxon>Bacillales</taxon>
        <taxon>Alicyclobacillaceae</taxon>
        <taxon>Alicyclobacillus</taxon>
    </lineage>
</organism>
<reference evidence="2" key="1">
    <citation type="journal article" date="2022" name="G3 (Bethesda)">
        <title>Unveiling the complete genome sequence of Alicyclobacillus acidoterrestris DSM 3922T, a taint-producing strain.</title>
        <authorList>
            <person name="Leonardo I.C."/>
            <person name="Barreto Crespo M.T."/>
            <person name="Gaspar F.B."/>
        </authorList>
    </citation>
    <scope>NUCLEOTIDE SEQUENCE [LARGE SCALE GENOMIC DNA]</scope>
    <source>
        <strain evidence="2">DSM 3922</strain>
    </source>
</reference>
<evidence type="ECO:0000313" key="2">
    <source>
        <dbReference type="Proteomes" id="UP000829401"/>
    </source>
</evidence>
<accession>A0A9E6ZEK7</accession>
<evidence type="ECO:0000313" key="1">
    <source>
        <dbReference type="EMBL" id="UNO48282.1"/>
    </source>
</evidence>
<protein>
    <submittedName>
        <fullName evidence="1">Uncharacterized protein</fullName>
    </submittedName>
</protein>
<gene>
    <name evidence="1" type="ORF">K1I37_16640</name>
</gene>
<dbReference type="AlphaFoldDB" id="T0CGP6"/>
<dbReference type="Proteomes" id="UP000829401">
    <property type="component" value="Chromosome"/>
</dbReference>
<proteinExistence type="predicted"/>
<keyword evidence="2" id="KW-1185">Reference proteome</keyword>
<dbReference type="EMBL" id="CP080467">
    <property type="protein sequence ID" value="UNO48282.1"/>
    <property type="molecule type" value="Genomic_DNA"/>
</dbReference>
<accession>T0CGP6</accession>